<name>A0A6N6W813_9BURK</name>
<sequence>MSPSFRASEIPESQIDDLSARVAARLARSVPNGAAAAATPNRSAFEESASVLAWFEPARLKPLFGTVSDVGCDEEIDHLLGVSIRITDAQGIRRWALRPDLRIACLRELRDRGAIEAALAANEPPQSDPVQQALEHGLRGESVRLEDQTLSELQAGYDVATWLQAAGFTVSPAPCEITNRVEWLTLLQPFEHLAGEHFRGRNEELRRLRAFVGVVPPRSYVDAARDITGSVVNRVADVLLRRSPNFALMVSGPGGVGKSTLVARFILEHARAHENDRFPFAYLDFDRPDISPDEPLTVLAESIRQLGVEYPEVRDTCERLRVMWLEKIAAESGAPAIERGPMMARIRAGAIRDAASALTRLMGGDRPFVLVLDTFEELQFRGDHAVNELWEFLKAMKSTMPPLRIVIVGRAAVEGKRIESLVLTAFDESSAIGYLQARGMRDSHIAREIFQHFGGSPLTLKLAAELALQDDASPESLGVATRDRFFRRLSEENIQRQLYQRVLHHVHTPEIEKLAHPGLVLRRITPELIFEVLARPCGIAVNSLEEAHVLFQKLKQEISLVKADPDGALRHRQDLRQLMLGPLQEDEPAKARLIHEGAVRFYESTESDMERAEEIYHRLSLDQPPELIDSRWRRGVRRHLCSALAEFDPVRRAFLASRLEVPVDAEARAAARLADWERIVARSAATCLDDDYAEGALEQIAERPQRTAASPLVSIEAAALVRLGHIQEALRVLDRAYDRAVRGEESDAAVLLSLAYAEYVIRFRQFGNAAGAYQRLIHVEKSHHLSMTQRVQSMGQRIFLGELDQSLRVSPPLGFELGTLIEKVSKAVLGRSPAAGQWAAAAPGEAAHSRVVAVVRAIGIPRASDASMRGFALALTGLDVEYSAATGLEPGALARALNVPLSDSLTESWSAYVLEASPAQLKHTVEAALDLDNSPNRAQLISAIQEVMADALGLIRSHLPHLEVPPDDVTERQKNAGLTGSQTAELMAAIVEAFTLDDLRASLRYRLNRSLEVYGTPEQPFNRVVFELLSGAEREGWLVTLVTTLLEARPNNERIARVASRLGISTVTGDANLRDTLESIAHGSGPMVDPDIVRARLSQIERSVCRVELNGKYGTGFLVGPDLLLTADHLIGSTTNGASRIHDAIFRFDYRTDANGETLTQGSLFRARESLSDGGLRGLDYALLKLDGAPGAQPVGGVIAESKAVLRKWIELPRRFPKVERGERIMIAQSTGAGPLAINLGVLIADRPLHYRVDTQLGSSGAPCFDARTLLPIAMHVGKIVRSDEKTDYRTSYGVSLDAVVKDLEEQNLGNLIFARFR</sequence>
<dbReference type="GO" id="GO:0008236">
    <property type="term" value="F:serine-type peptidase activity"/>
    <property type="evidence" value="ECO:0007669"/>
    <property type="project" value="UniProtKB-KW"/>
</dbReference>
<reference evidence="8 9" key="1">
    <citation type="journal article" date="2020" name="Int. J. Syst. Evol. Microbiol.">
        <title>Paraburkholderia madseniana sp. nov., a phenolic acid-degrading bacterium isolated from acidic forest soil.</title>
        <authorList>
            <person name="Wilhelm R.C."/>
            <person name="Murphy S.J.L."/>
            <person name="Feriancek N.M."/>
            <person name="Karasz D.C."/>
            <person name="DeRito C.M."/>
            <person name="Newman J.D."/>
            <person name="Buckley D.H."/>
        </authorList>
    </citation>
    <scope>NUCLEOTIDE SEQUENCE [LARGE SCALE GENOMIC DNA]</scope>
    <source>
        <strain evidence="8 9">RP11</strain>
    </source>
</reference>
<protein>
    <recommendedName>
        <fullName evidence="6">Serine protease</fullName>
        <ecNumber evidence="6">3.4.21.-</ecNumber>
    </recommendedName>
</protein>
<dbReference type="EMBL" id="VOSW01000071">
    <property type="protein sequence ID" value="KAE8756109.1"/>
    <property type="molecule type" value="Genomic_DNA"/>
</dbReference>
<feature type="domain" description="Effector-associated" evidence="7">
    <location>
        <begin position="977"/>
        <end position="1062"/>
    </location>
</feature>
<dbReference type="InterPro" id="IPR027417">
    <property type="entry name" value="P-loop_NTPase"/>
</dbReference>
<dbReference type="GO" id="GO:0006508">
    <property type="term" value="P:proteolysis"/>
    <property type="evidence" value="ECO:0007669"/>
    <property type="project" value="UniProtKB-KW"/>
</dbReference>
<evidence type="ECO:0000313" key="9">
    <source>
        <dbReference type="Proteomes" id="UP000463700"/>
    </source>
</evidence>
<evidence type="ECO:0000256" key="2">
    <source>
        <dbReference type="ARBA" id="ARBA00022670"/>
    </source>
</evidence>
<dbReference type="Pfam" id="PF19955">
    <property type="entry name" value="EAD1"/>
    <property type="match status" value="1"/>
</dbReference>
<dbReference type="InterPro" id="IPR009003">
    <property type="entry name" value="Peptidase_S1_PA"/>
</dbReference>
<dbReference type="SUPFAM" id="SSF52540">
    <property type="entry name" value="P-loop containing nucleoside triphosphate hydrolases"/>
    <property type="match status" value="1"/>
</dbReference>
<proteinExistence type="inferred from homology"/>
<dbReference type="Gene3D" id="2.40.10.10">
    <property type="entry name" value="Trypsin-like serine proteases"/>
    <property type="match status" value="2"/>
</dbReference>
<dbReference type="SUPFAM" id="SSF50494">
    <property type="entry name" value="Trypsin-like serine proteases"/>
    <property type="match status" value="1"/>
</dbReference>
<evidence type="ECO:0000256" key="1">
    <source>
        <dbReference type="ARBA" id="ARBA00008764"/>
    </source>
</evidence>
<evidence type="ECO:0000259" key="7">
    <source>
        <dbReference type="Pfam" id="PF19955"/>
    </source>
</evidence>
<dbReference type="RefSeq" id="WP_154565401.1">
    <property type="nucleotide sequence ID" value="NZ_VOSW01000071.1"/>
</dbReference>
<dbReference type="InterPro" id="IPR043504">
    <property type="entry name" value="Peptidase_S1_PA_chymotrypsin"/>
</dbReference>
<dbReference type="Pfam" id="PF13365">
    <property type="entry name" value="Trypsin_2"/>
    <property type="match status" value="1"/>
</dbReference>
<evidence type="ECO:0000256" key="5">
    <source>
        <dbReference type="ARBA" id="ARBA00022825"/>
    </source>
</evidence>
<evidence type="ECO:0000256" key="4">
    <source>
        <dbReference type="ARBA" id="ARBA00022801"/>
    </source>
</evidence>
<evidence type="ECO:0000313" key="8">
    <source>
        <dbReference type="EMBL" id="KAE8756109.1"/>
    </source>
</evidence>
<keyword evidence="5 6" id="KW-0720">Serine protease</keyword>
<comment type="caution">
    <text evidence="8">The sequence shown here is derived from an EMBL/GenBank/DDBJ whole genome shotgun (WGS) entry which is preliminary data.</text>
</comment>
<organism evidence="8 9">
    <name type="scientific">Paraburkholderia madseniana</name>
    <dbReference type="NCBI Taxonomy" id="2599607"/>
    <lineage>
        <taxon>Bacteria</taxon>
        <taxon>Pseudomonadati</taxon>
        <taxon>Pseudomonadota</taxon>
        <taxon>Betaproteobacteria</taxon>
        <taxon>Burkholderiales</taxon>
        <taxon>Burkholderiaceae</taxon>
        <taxon>Paraburkholderia</taxon>
    </lineage>
</organism>
<keyword evidence="4 6" id="KW-0378">Hydrolase</keyword>
<keyword evidence="3" id="KW-0732">Signal</keyword>
<evidence type="ECO:0000256" key="6">
    <source>
        <dbReference type="RuleBase" id="RU004296"/>
    </source>
</evidence>
<dbReference type="InterPro" id="IPR008256">
    <property type="entry name" value="Peptidase_S1B"/>
</dbReference>
<accession>A0A6N6W813</accession>
<gene>
    <name evidence="8" type="ORF">FSO04_30870</name>
</gene>
<keyword evidence="2 6" id="KW-0645">Protease</keyword>
<dbReference type="PRINTS" id="PR00839">
    <property type="entry name" value="V8PROTEASE"/>
</dbReference>
<dbReference type="InterPro" id="IPR045430">
    <property type="entry name" value="EAD1"/>
</dbReference>
<comment type="similarity">
    <text evidence="1 6">Belongs to the peptidase S1B family.</text>
</comment>
<dbReference type="EC" id="3.4.21.-" evidence="6"/>
<dbReference type="Gene3D" id="3.40.50.300">
    <property type="entry name" value="P-loop containing nucleotide triphosphate hydrolases"/>
    <property type="match status" value="1"/>
</dbReference>
<dbReference type="PANTHER" id="PTHR14389:SF3">
    <property type="entry name" value="PROTEIN FAM111A-LIKE"/>
    <property type="match status" value="1"/>
</dbReference>
<dbReference type="OrthoDB" id="8251210at2"/>
<evidence type="ECO:0000256" key="3">
    <source>
        <dbReference type="ARBA" id="ARBA00022729"/>
    </source>
</evidence>
<dbReference type="PANTHER" id="PTHR14389">
    <property type="entry name" value="SI:CH1073-475A24.1"/>
    <property type="match status" value="1"/>
</dbReference>
<dbReference type="Proteomes" id="UP000463700">
    <property type="component" value="Unassembled WGS sequence"/>
</dbReference>